<feature type="chain" id="PRO_5047392812" evidence="1">
    <location>
        <begin position="20"/>
        <end position="116"/>
    </location>
</feature>
<sequence>MRGAFIAVLIMALPASLSAQSVAQQLNDYPTAARADYVFACMVTNGQTREMLDRCACSIDEIASILPYENYLEAETVLSMRRVGGERMAFFQSSAMAENIVADLRRAQAEAEIVCF</sequence>
<keyword evidence="1" id="KW-0732">Signal</keyword>
<dbReference type="Proteomes" id="UP001318682">
    <property type="component" value="Chromosome"/>
</dbReference>
<name>A0ABZ2C197_9RHOB</name>
<organism evidence="2 3">
    <name type="scientific">Roseobacter fucihabitans</name>
    <dbReference type="NCBI Taxonomy" id="1537242"/>
    <lineage>
        <taxon>Bacteria</taxon>
        <taxon>Pseudomonadati</taxon>
        <taxon>Pseudomonadota</taxon>
        <taxon>Alphaproteobacteria</taxon>
        <taxon>Rhodobacterales</taxon>
        <taxon>Roseobacteraceae</taxon>
        <taxon>Roseobacter</taxon>
    </lineage>
</organism>
<feature type="signal peptide" evidence="1">
    <location>
        <begin position="1"/>
        <end position="19"/>
    </location>
</feature>
<dbReference type="EMBL" id="CP143423">
    <property type="protein sequence ID" value="WVX51100.1"/>
    <property type="molecule type" value="Genomic_DNA"/>
</dbReference>
<dbReference type="RefSeq" id="WP_187429493.1">
    <property type="nucleotide sequence ID" value="NZ_CP143423.1"/>
</dbReference>
<evidence type="ECO:0000313" key="2">
    <source>
        <dbReference type="EMBL" id="WVX51100.1"/>
    </source>
</evidence>
<accession>A0ABZ2C197</accession>
<evidence type="ECO:0000256" key="1">
    <source>
        <dbReference type="SAM" id="SignalP"/>
    </source>
</evidence>
<proteinExistence type="predicted"/>
<reference evidence="3" key="1">
    <citation type="submission" date="2024-01" db="EMBL/GenBank/DDBJ databases">
        <title>Roseobacter fucihabitans sp. nov., isolated from the brown alga Fucus spiralis.</title>
        <authorList>
            <person name="Hahnke S."/>
            <person name="Berger M."/>
            <person name="Schlingloff A."/>
            <person name="Athale I."/>
            <person name="Neumann-Schaal M."/>
            <person name="Adenaya A."/>
            <person name="Poehlein A."/>
            <person name="Daniel R."/>
            <person name="Pertersen J."/>
            <person name="Brinkhoff T."/>
        </authorList>
    </citation>
    <scope>NUCLEOTIDE SEQUENCE [LARGE SCALE GENOMIC DNA]</scope>
    <source>
        <strain evidence="3">B14</strain>
    </source>
</reference>
<protein>
    <submittedName>
        <fullName evidence="2">Uncharacterized protein</fullName>
    </submittedName>
</protein>
<gene>
    <name evidence="2" type="ORF">ROLI_042010</name>
</gene>
<evidence type="ECO:0000313" key="3">
    <source>
        <dbReference type="Proteomes" id="UP001318682"/>
    </source>
</evidence>
<keyword evidence="3" id="KW-1185">Reference proteome</keyword>